<dbReference type="Proteomes" id="UP000596661">
    <property type="component" value="Chromosome 7"/>
</dbReference>
<feature type="compositionally biased region" description="Polar residues" evidence="1">
    <location>
        <begin position="184"/>
        <end position="196"/>
    </location>
</feature>
<accession>A0A803Q6W8</accession>
<proteinExistence type="predicted"/>
<reference evidence="2" key="1">
    <citation type="submission" date="2018-11" db="EMBL/GenBank/DDBJ databases">
        <authorList>
            <person name="Grassa J C."/>
        </authorList>
    </citation>
    <scope>NUCLEOTIDE SEQUENCE [LARGE SCALE GENOMIC DNA]</scope>
</reference>
<protein>
    <submittedName>
        <fullName evidence="2">Uncharacterized protein</fullName>
    </submittedName>
</protein>
<dbReference type="Gramene" id="evm.model.07.890">
    <property type="protein sequence ID" value="cds.evm.model.07.890"/>
    <property type="gene ID" value="evm.TU.07.890"/>
</dbReference>
<evidence type="ECO:0000313" key="3">
    <source>
        <dbReference type="Proteomes" id="UP000596661"/>
    </source>
</evidence>
<dbReference type="AlphaFoldDB" id="A0A803Q6W8"/>
<sequence length="196" mass="22193">MLTFFCETCDTHMVLKIFIQAPLGVLQDEDSLPTPGLFDQRNLLLQQRVLEDLANHVQMNFRILKMMGAPRHVKVIPGYRVVVAVYPCLDFKEIPLSLAKPWYSDIQERHGQVTLGRSWLSDIWEGHGRVTSRRPDTRGLSFRRSKAYAGLVALLGEDHDLRATNETLLAKLTEDRETVERMSGASSSTQPDSAKT</sequence>
<name>A0A803Q6W8_CANSA</name>
<dbReference type="EnsemblPlants" id="evm.model.07.890">
    <property type="protein sequence ID" value="cds.evm.model.07.890"/>
    <property type="gene ID" value="evm.TU.07.890"/>
</dbReference>
<organism evidence="2 3">
    <name type="scientific">Cannabis sativa</name>
    <name type="common">Hemp</name>
    <name type="synonym">Marijuana</name>
    <dbReference type="NCBI Taxonomy" id="3483"/>
    <lineage>
        <taxon>Eukaryota</taxon>
        <taxon>Viridiplantae</taxon>
        <taxon>Streptophyta</taxon>
        <taxon>Embryophyta</taxon>
        <taxon>Tracheophyta</taxon>
        <taxon>Spermatophyta</taxon>
        <taxon>Magnoliopsida</taxon>
        <taxon>eudicotyledons</taxon>
        <taxon>Gunneridae</taxon>
        <taxon>Pentapetalae</taxon>
        <taxon>rosids</taxon>
        <taxon>fabids</taxon>
        <taxon>Rosales</taxon>
        <taxon>Cannabaceae</taxon>
        <taxon>Cannabis</taxon>
    </lineage>
</organism>
<evidence type="ECO:0000313" key="2">
    <source>
        <dbReference type="EnsemblPlants" id="cds.evm.model.07.890"/>
    </source>
</evidence>
<feature type="region of interest" description="Disordered" evidence="1">
    <location>
        <begin position="175"/>
        <end position="196"/>
    </location>
</feature>
<evidence type="ECO:0000256" key="1">
    <source>
        <dbReference type="SAM" id="MobiDB-lite"/>
    </source>
</evidence>
<keyword evidence="3" id="KW-1185">Reference proteome</keyword>
<reference evidence="2" key="2">
    <citation type="submission" date="2021-03" db="UniProtKB">
        <authorList>
            <consortium name="EnsemblPlants"/>
        </authorList>
    </citation>
    <scope>IDENTIFICATION</scope>
</reference>
<dbReference type="EMBL" id="UZAU01000650">
    <property type="status" value="NOT_ANNOTATED_CDS"/>
    <property type="molecule type" value="Genomic_DNA"/>
</dbReference>